<evidence type="ECO:0000256" key="6">
    <source>
        <dbReference type="ARBA" id="ARBA00047942"/>
    </source>
</evidence>
<evidence type="ECO:0000256" key="2">
    <source>
        <dbReference type="ARBA" id="ARBA00011900"/>
    </source>
</evidence>
<keyword evidence="4" id="KW-0808">Transferase</keyword>
<dbReference type="SUPFAM" id="SSF53335">
    <property type="entry name" value="S-adenosyl-L-methionine-dependent methyltransferases"/>
    <property type="match status" value="1"/>
</dbReference>
<dbReference type="Proteomes" id="UP000018731">
    <property type="component" value="Unassembled WGS sequence"/>
</dbReference>
<keyword evidence="5" id="KW-0949">S-adenosyl-L-methionine</keyword>
<keyword evidence="3" id="KW-0489">Methyltransferase</keyword>
<dbReference type="EC" id="2.1.1.72" evidence="2"/>
<dbReference type="PATRIC" id="fig|1357400.3.peg.530"/>
<reference evidence="9 10" key="1">
    <citation type="journal article" date="2014" name="Genome Announc.">
        <title>Draft genome sequences of six enterohepatic helicobacter species isolated from humans and one from rhesus macaques.</title>
        <authorList>
            <person name="Shen Z."/>
            <person name="Sheh A."/>
            <person name="Young S.K."/>
            <person name="Abouelliel A."/>
            <person name="Ward D.V."/>
            <person name="Earl A.M."/>
            <person name="Fox J.G."/>
        </authorList>
    </citation>
    <scope>NUCLEOTIDE SEQUENCE [LARGE SCALE GENOMIC DNA]</scope>
    <source>
        <strain evidence="9 10">MIT 99-5501</strain>
    </source>
</reference>
<keyword evidence="10" id="KW-1185">Reference proteome</keyword>
<comment type="catalytic activity">
    <reaction evidence="6">
        <text>a 2'-deoxyadenosine in DNA + S-adenosyl-L-methionine = an N(6)-methyl-2'-deoxyadenosine in DNA + S-adenosyl-L-homocysteine + H(+)</text>
        <dbReference type="Rhea" id="RHEA:15197"/>
        <dbReference type="Rhea" id="RHEA-COMP:12418"/>
        <dbReference type="Rhea" id="RHEA-COMP:12419"/>
        <dbReference type="ChEBI" id="CHEBI:15378"/>
        <dbReference type="ChEBI" id="CHEBI:57856"/>
        <dbReference type="ChEBI" id="CHEBI:59789"/>
        <dbReference type="ChEBI" id="CHEBI:90615"/>
        <dbReference type="ChEBI" id="CHEBI:90616"/>
        <dbReference type="EC" id="2.1.1.72"/>
    </reaction>
</comment>
<feature type="domain" description="DNA methylase N-4/N-6" evidence="8">
    <location>
        <begin position="54"/>
        <end position="171"/>
    </location>
</feature>
<evidence type="ECO:0000256" key="3">
    <source>
        <dbReference type="ARBA" id="ARBA00022603"/>
    </source>
</evidence>
<accession>V8CEA7</accession>
<evidence type="ECO:0000256" key="7">
    <source>
        <dbReference type="SAM" id="MobiDB-lite"/>
    </source>
</evidence>
<dbReference type="GO" id="GO:0032259">
    <property type="term" value="P:methylation"/>
    <property type="evidence" value="ECO:0007669"/>
    <property type="project" value="UniProtKB-KW"/>
</dbReference>
<dbReference type="STRING" id="1357400.HMPREF2086_00386"/>
<dbReference type="InterPro" id="IPR002295">
    <property type="entry name" value="N4/N6-MTase_EcoPI_Mod-like"/>
</dbReference>
<dbReference type="InterPro" id="IPR002052">
    <property type="entry name" value="DNA_methylase_N6_adenine_CS"/>
</dbReference>
<dbReference type="GO" id="GO:0003677">
    <property type="term" value="F:DNA binding"/>
    <property type="evidence" value="ECO:0007669"/>
    <property type="project" value="InterPro"/>
</dbReference>
<dbReference type="Gene3D" id="3.40.50.150">
    <property type="entry name" value="Vaccinia Virus protein VP39"/>
    <property type="match status" value="1"/>
</dbReference>
<dbReference type="REBASE" id="94859">
    <property type="entry name" value="M1.Hma5501ORF386P"/>
</dbReference>
<name>V8CEA7_9HELI</name>
<evidence type="ECO:0000256" key="5">
    <source>
        <dbReference type="ARBA" id="ARBA00022691"/>
    </source>
</evidence>
<dbReference type="HOGENOM" id="CLU_1407075_0_0_7"/>
<dbReference type="PRINTS" id="PR00506">
    <property type="entry name" value="D21N6MTFRASE"/>
</dbReference>
<dbReference type="eggNOG" id="COG1092">
    <property type="taxonomic scope" value="Bacteria"/>
</dbReference>
<evidence type="ECO:0000256" key="4">
    <source>
        <dbReference type="ARBA" id="ARBA00022679"/>
    </source>
</evidence>
<dbReference type="InterPro" id="IPR002941">
    <property type="entry name" value="DNA_methylase_N4/N6"/>
</dbReference>
<protein>
    <recommendedName>
        <fullName evidence="2">site-specific DNA-methyltransferase (adenine-specific)</fullName>
        <ecNumber evidence="2">2.1.1.72</ecNumber>
    </recommendedName>
</protein>
<dbReference type="Pfam" id="PF01555">
    <property type="entry name" value="N6_N4_Mtase"/>
    <property type="match status" value="1"/>
</dbReference>
<proteinExistence type="inferred from homology"/>
<evidence type="ECO:0000256" key="1">
    <source>
        <dbReference type="ARBA" id="ARBA00006594"/>
    </source>
</evidence>
<evidence type="ECO:0000313" key="10">
    <source>
        <dbReference type="Proteomes" id="UP000018731"/>
    </source>
</evidence>
<dbReference type="GO" id="GO:0008170">
    <property type="term" value="F:N-methyltransferase activity"/>
    <property type="evidence" value="ECO:0007669"/>
    <property type="project" value="InterPro"/>
</dbReference>
<dbReference type="EMBL" id="AZJI01000001">
    <property type="protein sequence ID" value="ETD25051.1"/>
    <property type="molecule type" value="Genomic_DNA"/>
</dbReference>
<evidence type="ECO:0000313" key="9">
    <source>
        <dbReference type="EMBL" id="ETD25051.1"/>
    </source>
</evidence>
<feature type="region of interest" description="Disordered" evidence="7">
    <location>
        <begin position="1"/>
        <end position="25"/>
    </location>
</feature>
<organism evidence="9 10">
    <name type="scientific">Helicobacter macacae MIT 99-5501</name>
    <dbReference type="NCBI Taxonomy" id="1357400"/>
    <lineage>
        <taxon>Bacteria</taxon>
        <taxon>Pseudomonadati</taxon>
        <taxon>Campylobacterota</taxon>
        <taxon>Epsilonproteobacteria</taxon>
        <taxon>Campylobacterales</taxon>
        <taxon>Helicobacteraceae</taxon>
        <taxon>Helicobacter</taxon>
    </lineage>
</organism>
<sequence>MTTALAKHKNYTDLEPHSDSSLASTSRLKTPNLSFANCDYKELIADMQKQGLQVDCILTDPPYNISRKNNFTTMGRAGIDFGKWDYGFNQSEWIKQCAPLLKNGGSIIIFNDWKNLSYLVEALESSGCVIKDLLRWEKSNPMPRNVNARYVMDFECAIWAVKGKKRWVFNKPKDISYLKGVFKAPVITGGGGE</sequence>
<gene>
    <name evidence="9" type="ORF">HMPREF2086_00386</name>
</gene>
<dbReference type="InterPro" id="IPR029063">
    <property type="entry name" value="SAM-dependent_MTases_sf"/>
</dbReference>
<comment type="caution">
    <text evidence="9">The sequence shown here is derived from an EMBL/GenBank/DDBJ whole genome shotgun (WGS) entry which is preliminary data.</text>
</comment>
<evidence type="ECO:0000259" key="8">
    <source>
        <dbReference type="Pfam" id="PF01555"/>
    </source>
</evidence>
<dbReference type="eggNOG" id="COG0863">
    <property type="taxonomic scope" value="Bacteria"/>
</dbReference>
<dbReference type="AlphaFoldDB" id="V8CEA7"/>
<dbReference type="GO" id="GO:0009007">
    <property type="term" value="F:site-specific DNA-methyltransferase (adenine-specific) activity"/>
    <property type="evidence" value="ECO:0007669"/>
    <property type="project" value="UniProtKB-EC"/>
</dbReference>
<comment type="similarity">
    <text evidence="1">Belongs to the N(4)/N(6)-methyltransferase family.</text>
</comment>
<dbReference type="PROSITE" id="PS00092">
    <property type="entry name" value="N6_MTASE"/>
    <property type="match status" value="1"/>
</dbReference>